<proteinExistence type="predicted"/>
<dbReference type="EMBL" id="JBBPHU010000011">
    <property type="protein sequence ID" value="KAK7511997.1"/>
    <property type="molecule type" value="Genomic_DNA"/>
</dbReference>
<dbReference type="Proteomes" id="UP001363622">
    <property type="component" value="Unassembled WGS sequence"/>
</dbReference>
<evidence type="ECO:0000256" key="1">
    <source>
        <dbReference type="SAM" id="SignalP"/>
    </source>
</evidence>
<sequence>MPILTSSPFFCFSTRAVFFVLRFGLASETISEGLDLPALYKFMPWIHHCRTSKVGVQVPQILSIDSHLQTPRGSVPTKCFA</sequence>
<gene>
    <name evidence="2" type="ORF">IWZ03DRAFT_49292</name>
</gene>
<accession>A0ABR1KC06</accession>
<evidence type="ECO:0000313" key="2">
    <source>
        <dbReference type="EMBL" id="KAK7511997.1"/>
    </source>
</evidence>
<feature type="chain" id="PRO_5046931785" description="Secreted protein" evidence="1">
    <location>
        <begin position="27"/>
        <end position="81"/>
    </location>
</feature>
<keyword evidence="3" id="KW-1185">Reference proteome</keyword>
<feature type="signal peptide" evidence="1">
    <location>
        <begin position="1"/>
        <end position="26"/>
    </location>
</feature>
<keyword evidence="1" id="KW-0732">Signal</keyword>
<evidence type="ECO:0008006" key="4">
    <source>
        <dbReference type="Google" id="ProtNLM"/>
    </source>
</evidence>
<reference evidence="2 3" key="1">
    <citation type="submission" date="2024-04" db="EMBL/GenBank/DDBJ databases">
        <title>Phyllosticta paracitricarpa is synonymous to the EU quarantine fungus P. citricarpa based on phylogenomic analyses.</title>
        <authorList>
            <consortium name="Lawrence Berkeley National Laboratory"/>
            <person name="Van Ingen-Buijs V.A."/>
            <person name="Van Westerhoven A.C."/>
            <person name="Haridas S."/>
            <person name="Skiadas P."/>
            <person name="Martin F."/>
            <person name="Groenewald J.Z."/>
            <person name="Crous P.W."/>
            <person name="Seidl M.F."/>
        </authorList>
    </citation>
    <scope>NUCLEOTIDE SEQUENCE [LARGE SCALE GENOMIC DNA]</scope>
    <source>
        <strain evidence="2 3">CBS 123371</strain>
    </source>
</reference>
<name>A0ABR1KC06_9PEZI</name>
<comment type="caution">
    <text evidence="2">The sequence shown here is derived from an EMBL/GenBank/DDBJ whole genome shotgun (WGS) entry which is preliminary data.</text>
</comment>
<organism evidence="2 3">
    <name type="scientific">Phyllosticta citriasiana</name>
    <dbReference type="NCBI Taxonomy" id="595635"/>
    <lineage>
        <taxon>Eukaryota</taxon>
        <taxon>Fungi</taxon>
        <taxon>Dikarya</taxon>
        <taxon>Ascomycota</taxon>
        <taxon>Pezizomycotina</taxon>
        <taxon>Dothideomycetes</taxon>
        <taxon>Dothideomycetes incertae sedis</taxon>
        <taxon>Botryosphaeriales</taxon>
        <taxon>Phyllostictaceae</taxon>
        <taxon>Phyllosticta</taxon>
    </lineage>
</organism>
<evidence type="ECO:0000313" key="3">
    <source>
        <dbReference type="Proteomes" id="UP001363622"/>
    </source>
</evidence>
<protein>
    <recommendedName>
        <fullName evidence="4">Secreted protein</fullName>
    </recommendedName>
</protein>